<feature type="compositionally biased region" description="Acidic residues" evidence="1">
    <location>
        <begin position="160"/>
        <end position="170"/>
    </location>
</feature>
<name>A0A4Q9N3R1_9APHY</name>
<dbReference type="SUPFAM" id="SSF56112">
    <property type="entry name" value="Protein kinase-like (PK-like)"/>
    <property type="match status" value="1"/>
</dbReference>
<proteinExistence type="predicted"/>
<feature type="compositionally biased region" description="Low complexity" evidence="1">
    <location>
        <begin position="759"/>
        <end position="781"/>
    </location>
</feature>
<feature type="region of interest" description="Disordered" evidence="1">
    <location>
        <begin position="623"/>
        <end position="645"/>
    </location>
</feature>
<feature type="region of interest" description="Disordered" evidence="1">
    <location>
        <begin position="1"/>
        <end position="39"/>
    </location>
</feature>
<dbReference type="EMBL" id="ML143387">
    <property type="protein sequence ID" value="TBU35179.1"/>
    <property type="molecule type" value="Genomic_DNA"/>
</dbReference>
<accession>A0A4Q9N3R1</accession>
<evidence type="ECO:0000313" key="2">
    <source>
        <dbReference type="EMBL" id="TBU35179.1"/>
    </source>
</evidence>
<evidence type="ECO:0000256" key="1">
    <source>
        <dbReference type="SAM" id="MobiDB-lite"/>
    </source>
</evidence>
<gene>
    <name evidence="2" type="ORF">BD311DRAFT_745716</name>
</gene>
<dbReference type="OrthoDB" id="2687876at2759"/>
<feature type="region of interest" description="Disordered" evidence="1">
    <location>
        <begin position="136"/>
        <end position="170"/>
    </location>
</feature>
<protein>
    <recommendedName>
        <fullName evidence="3">Protein kinase domain-containing protein</fullName>
    </recommendedName>
</protein>
<feature type="region of interest" description="Disordered" evidence="1">
    <location>
        <begin position="104"/>
        <end position="123"/>
    </location>
</feature>
<evidence type="ECO:0008006" key="3">
    <source>
        <dbReference type="Google" id="ProtNLM"/>
    </source>
</evidence>
<sequence>MAPTVVPPRHTVPRPLPLERKEKHCSPTPPSRSHSPVRELSPTFSIIDGHEGDGSFSGGEPSCVKLARMNTETIDWDQLRQIIAPHRGRIRHHEFRGVSGDDATVRPITRASDPTGLSELLSQPYVDLPPPLSPKPWIRPHKNSSFHLSPRPVRPASEDERNEADLSDSEADVAPETYYEVAYIPHGKYAWAAGQPAGKLRSLAHLEVADLRRGGWTSALMSAVIGGQPMNVLCRSWPRNETRSSFLREFKLLSSDSYLRPLQGVVVPWIINLYNTHDVIQLFMEVPHHSFWVEASPSMSDALKQRVVEAYAKLHRAGVLHGAVEKKNIFIGGDSRVNLVNFSMARTTRPIPEIGLKGCSEREMALEMRRVRFILNYGTAQDYELRLMDKGDRRALLPRMWEEWIREYEQPSRRWLVPGGTPETYAEAVSAFQAAVVGLEKQRALEVVSPLLVLSPTSPLPIRNRASPSTDPSLSRSWQKRKASTLRTLHGAPPAKRPRVGVAESDIPPVPGPTWEHTTQCYSCATSELPRASAASATPPLVKVRDFASEPYDGPRGYYVPHPPTEMIMSSYRAAYIRNANAITCGQLGLPYWRGDESEYSLTPPGYKRPLPRGVSISLGTLKRQAEDMEDEGGNERRPSKRRRVDSSPKWIVLTAAWEEALEKDQTIRWDADVSHCMPWDYEDISEGEAMKDAQYETGGRLTEPLARPRHRDMPNPSRGILKATSPRRTVCYDLNAWPQHTEEEVLSTPLMKQCGLIPRPGRVPGRSPSRASAPEAGPSALCRDPITSTSDYLLTRQEPPYATVDEGEAQDYLHPHTSILGSMTGRTTRAPSVRLTPAEMDDLEARQVEGMLFAWDLSLTPQENLLALADADEEMPYKMDTDVYRWLKEAMGRP</sequence>
<dbReference type="Proteomes" id="UP000292957">
    <property type="component" value="Unassembled WGS sequence"/>
</dbReference>
<feature type="region of interest" description="Disordered" evidence="1">
    <location>
        <begin position="459"/>
        <end position="483"/>
    </location>
</feature>
<organism evidence="2">
    <name type="scientific">Dichomitus squalens</name>
    <dbReference type="NCBI Taxonomy" id="114155"/>
    <lineage>
        <taxon>Eukaryota</taxon>
        <taxon>Fungi</taxon>
        <taxon>Dikarya</taxon>
        <taxon>Basidiomycota</taxon>
        <taxon>Agaricomycotina</taxon>
        <taxon>Agaricomycetes</taxon>
        <taxon>Polyporales</taxon>
        <taxon>Polyporaceae</taxon>
        <taxon>Dichomitus</taxon>
    </lineage>
</organism>
<dbReference type="InterPro" id="IPR011009">
    <property type="entry name" value="Kinase-like_dom_sf"/>
</dbReference>
<dbReference type="AlphaFoldDB" id="A0A4Q9N3R1"/>
<reference evidence="2" key="1">
    <citation type="submission" date="2019-01" db="EMBL/GenBank/DDBJ databases">
        <title>Draft genome sequences of three monokaryotic isolates of the white-rot basidiomycete fungus Dichomitus squalens.</title>
        <authorList>
            <consortium name="DOE Joint Genome Institute"/>
            <person name="Lopez S.C."/>
            <person name="Andreopoulos B."/>
            <person name="Pangilinan J."/>
            <person name="Lipzen A."/>
            <person name="Riley R."/>
            <person name="Ahrendt S."/>
            <person name="Ng V."/>
            <person name="Barry K."/>
            <person name="Daum C."/>
            <person name="Grigoriev I.V."/>
            <person name="Hilden K.S."/>
            <person name="Makela M.R."/>
            <person name="de Vries R.P."/>
        </authorList>
    </citation>
    <scope>NUCLEOTIDE SEQUENCE [LARGE SCALE GENOMIC DNA]</scope>
    <source>
        <strain evidence="2">OM18370.1</strain>
    </source>
</reference>
<feature type="compositionally biased region" description="Polar residues" evidence="1">
    <location>
        <begin position="466"/>
        <end position="477"/>
    </location>
</feature>
<feature type="region of interest" description="Disordered" evidence="1">
    <location>
        <begin position="759"/>
        <end position="787"/>
    </location>
</feature>